<gene>
    <name evidence="1" type="ORF">GCM10025868_01540</name>
</gene>
<dbReference type="Proteomes" id="UP001157017">
    <property type="component" value="Unassembled WGS sequence"/>
</dbReference>
<proteinExistence type="predicted"/>
<sequence length="54" mass="5852">MYVEAPPVANTGPAGGFQFFGEVHVDAASHDLTVRLRGVDGGVRFRQTISAHRR</sequence>
<evidence type="ECO:0008006" key="3">
    <source>
        <dbReference type="Google" id="ProtNLM"/>
    </source>
</evidence>
<accession>A0ABQ6JCI1</accession>
<name>A0ABQ6JCI1_9ACTN</name>
<reference evidence="2" key="1">
    <citation type="journal article" date="2019" name="Int. J. Syst. Evol. Microbiol.">
        <title>The Global Catalogue of Microorganisms (GCM) 10K type strain sequencing project: providing services to taxonomists for standard genome sequencing and annotation.</title>
        <authorList>
            <consortium name="The Broad Institute Genomics Platform"/>
            <consortium name="The Broad Institute Genome Sequencing Center for Infectious Disease"/>
            <person name="Wu L."/>
            <person name="Ma J."/>
        </authorList>
    </citation>
    <scope>NUCLEOTIDE SEQUENCE [LARGE SCALE GENOMIC DNA]</scope>
    <source>
        <strain evidence="2">NBRC 108730</strain>
    </source>
</reference>
<evidence type="ECO:0000313" key="2">
    <source>
        <dbReference type="Proteomes" id="UP001157017"/>
    </source>
</evidence>
<protein>
    <recommendedName>
        <fullName evidence="3">CopC domain-containing protein</fullName>
    </recommendedName>
</protein>
<evidence type="ECO:0000313" key="1">
    <source>
        <dbReference type="EMBL" id="GMA84904.1"/>
    </source>
</evidence>
<comment type="caution">
    <text evidence="1">The sequence shown here is derived from an EMBL/GenBank/DDBJ whole genome shotgun (WGS) entry which is preliminary data.</text>
</comment>
<organism evidence="1 2">
    <name type="scientific">Angustibacter aerolatus</name>
    <dbReference type="NCBI Taxonomy" id="1162965"/>
    <lineage>
        <taxon>Bacteria</taxon>
        <taxon>Bacillati</taxon>
        <taxon>Actinomycetota</taxon>
        <taxon>Actinomycetes</taxon>
        <taxon>Kineosporiales</taxon>
        <taxon>Kineosporiaceae</taxon>
    </lineage>
</organism>
<dbReference type="EMBL" id="BSUZ01000001">
    <property type="protein sequence ID" value="GMA84904.1"/>
    <property type="molecule type" value="Genomic_DNA"/>
</dbReference>
<keyword evidence="2" id="KW-1185">Reference proteome</keyword>